<dbReference type="Proteomes" id="UP000005207">
    <property type="component" value="Linkage group LG10"/>
</dbReference>
<dbReference type="GO" id="GO:1990961">
    <property type="term" value="P:xenobiotic detoxification by transmembrane export across the plasma membrane"/>
    <property type="evidence" value="ECO:0007669"/>
    <property type="project" value="InterPro"/>
</dbReference>
<dbReference type="GO" id="GO:0015297">
    <property type="term" value="F:antiporter activity"/>
    <property type="evidence" value="ECO:0007669"/>
    <property type="project" value="InterPro"/>
</dbReference>
<reference evidence="7" key="2">
    <citation type="submission" date="2025-08" db="UniProtKB">
        <authorList>
            <consortium name="Ensembl"/>
        </authorList>
    </citation>
    <scope>IDENTIFICATION</scope>
</reference>
<evidence type="ECO:0000256" key="4">
    <source>
        <dbReference type="ARBA" id="ARBA00022989"/>
    </source>
</evidence>
<name>I3JB41_ORENI</name>
<accession>I3JB41</accession>
<keyword evidence="3 6" id="KW-0812">Transmembrane</keyword>
<feature type="transmembrane region" description="Helical" evidence="6">
    <location>
        <begin position="61"/>
        <end position="86"/>
    </location>
</feature>
<dbReference type="GeneTree" id="ENSGT00940000163922"/>
<evidence type="ECO:0000313" key="8">
    <source>
        <dbReference type="Proteomes" id="UP000005207"/>
    </source>
</evidence>
<sequence length="614" mass="67066">MWPVAEVSVAKTAEPVEDEGASWVRSKLFECGCMKRLLPQAYREELYQVLRLTGPLLLSRILHFLLSFVITIFCGHISNAALAGYALASATVNATTVATGHGLALACDTLISQTFGSKNMKRVGVILQRSLLILLAFCLPCWAIIMNSYSLLILMHQEEEVARIAQIYVMAFLPAVPVRMVALHTGLLIMSFKKIFQGIILPQMYTAGIANVFNVGFNYVLIFTLNLGVLGSAIANSLAQITLCLLLYGYIRITKLHQKTWGGWSTECLQEWGSYMKLAIPSLLMVYFEWWLWEIGSFLAGLLGEVDLAAQHVLNEIGTIAYMIPLGIHAAACVRVGNALGAGDTTGALLTCKVTLFLSGTLAICQGIGFASCKSVVAFIFTSDVEIVSTVSENLTVHIFVQFFDSLLCVCSGILVGSGMQKIAAISNLMGYYFIGLPVGITLMFYAKLRILGLWLGLLVCLSLETVLFLVLIFKINWKKVTQKVRHSYLSLKAQSDGGEASKTDGYSPVNTLDQEMKAAHEAGIINTNATPSERDTEHNETTKPKVVLSTTQLIFRRGTTLLVSVLILIIGVACHIAFPVPEQSAQSKANFTLNWANDSTPTPLAPLNFTPHF</sequence>
<dbReference type="InterPro" id="IPR045069">
    <property type="entry name" value="MATE_euk"/>
</dbReference>
<dbReference type="STRING" id="8128.ENSONIP00000069985"/>
<keyword evidence="4 6" id="KW-1133">Transmembrane helix</keyword>
<dbReference type="HOGENOM" id="CLU_012893_1_3_1"/>
<feature type="transmembrane region" description="Helical" evidence="6">
    <location>
        <begin position="272"/>
        <end position="293"/>
    </location>
</feature>
<evidence type="ECO:0000256" key="2">
    <source>
        <dbReference type="ARBA" id="ARBA00010199"/>
    </source>
</evidence>
<feature type="transmembrane region" description="Helical" evidence="6">
    <location>
        <begin position="560"/>
        <end position="579"/>
    </location>
</feature>
<dbReference type="Pfam" id="PF01554">
    <property type="entry name" value="MatE"/>
    <property type="match status" value="2"/>
</dbReference>
<dbReference type="NCBIfam" id="TIGR00797">
    <property type="entry name" value="matE"/>
    <property type="match status" value="1"/>
</dbReference>
<dbReference type="CDD" id="cd13132">
    <property type="entry name" value="MATE_eukaryotic"/>
    <property type="match status" value="1"/>
</dbReference>
<reference evidence="7" key="3">
    <citation type="submission" date="2025-09" db="UniProtKB">
        <authorList>
            <consortium name="Ensembl"/>
        </authorList>
    </citation>
    <scope>IDENTIFICATION</scope>
</reference>
<proteinExistence type="inferred from homology"/>
<evidence type="ECO:0000313" key="7">
    <source>
        <dbReference type="Ensembl" id="ENSONIP00000006081.2"/>
    </source>
</evidence>
<dbReference type="GO" id="GO:0016020">
    <property type="term" value="C:membrane"/>
    <property type="evidence" value="ECO:0007669"/>
    <property type="project" value="UniProtKB-SubCell"/>
</dbReference>
<keyword evidence="5 6" id="KW-0472">Membrane</keyword>
<dbReference type="AlphaFoldDB" id="I3JB41"/>
<evidence type="ECO:0000256" key="1">
    <source>
        <dbReference type="ARBA" id="ARBA00004141"/>
    </source>
</evidence>
<feature type="transmembrane region" description="Helical" evidence="6">
    <location>
        <begin position="131"/>
        <end position="155"/>
    </location>
</feature>
<feature type="transmembrane region" description="Helical" evidence="6">
    <location>
        <begin position="453"/>
        <end position="474"/>
    </location>
</feature>
<comment type="subcellular location">
    <subcellularLocation>
        <location evidence="1">Membrane</location>
        <topology evidence="1">Multi-pass membrane protein</topology>
    </subcellularLocation>
</comment>
<evidence type="ECO:0000256" key="3">
    <source>
        <dbReference type="ARBA" id="ARBA00022692"/>
    </source>
</evidence>
<feature type="transmembrane region" description="Helical" evidence="6">
    <location>
        <begin position="229"/>
        <end position="251"/>
    </location>
</feature>
<feature type="transmembrane region" description="Helical" evidence="6">
    <location>
        <begin position="429"/>
        <end position="447"/>
    </location>
</feature>
<reference evidence="8" key="1">
    <citation type="submission" date="2012-01" db="EMBL/GenBank/DDBJ databases">
        <title>The Genome Sequence of Oreochromis niloticus (Nile Tilapia).</title>
        <authorList>
            <consortium name="Broad Institute Genome Assembly Team"/>
            <consortium name="Broad Institute Sequencing Platform"/>
            <person name="Di Palma F."/>
            <person name="Johnson J."/>
            <person name="Lander E.S."/>
            <person name="Lindblad-Toh K."/>
        </authorList>
    </citation>
    <scope>NUCLEOTIDE SEQUENCE [LARGE SCALE GENOMIC DNA]</scope>
</reference>
<gene>
    <name evidence="7" type="primary">slc47a1</name>
</gene>
<dbReference type="InterPro" id="IPR002528">
    <property type="entry name" value="MATE_fam"/>
</dbReference>
<dbReference type="eggNOG" id="KOG1347">
    <property type="taxonomic scope" value="Eukaryota"/>
</dbReference>
<evidence type="ECO:0000256" key="5">
    <source>
        <dbReference type="ARBA" id="ARBA00023136"/>
    </source>
</evidence>
<feature type="transmembrane region" description="Helical" evidence="6">
    <location>
        <begin position="167"/>
        <end position="192"/>
    </location>
</feature>
<feature type="transmembrane region" description="Helical" evidence="6">
    <location>
        <begin position="204"/>
        <end position="223"/>
    </location>
</feature>
<dbReference type="Ensembl" id="ENSONIT00000006085.2">
    <property type="protein sequence ID" value="ENSONIP00000006081.2"/>
    <property type="gene ID" value="ENSONIG00000004833.2"/>
</dbReference>
<organism evidence="7 8">
    <name type="scientific">Oreochromis niloticus</name>
    <name type="common">Nile tilapia</name>
    <name type="synonym">Tilapia nilotica</name>
    <dbReference type="NCBI Taxonomy" id="8128"/>
    <lineage>
        <taxon>Eukaryota</taxon>
        <taxon>Metazoa</taxon>
        <taxon>Chordata</taxon>
        <taxon>Craniata</taxon>
        <taxon>Vertebrata</taxon>
        <taxon>Euteleostomi</taxon>
        <taxon>Actinopterygii</taxon>
        <taxon>Neopterygii</taxon>
        <taxon>Teleostei</taxon>
        <taxon>Neoteleostei</taxon>
        <taxon>Acanthomorphata</taxon>
        <taxon>Ovalentaria</taxon>
        <taxon>Cichlomorphae</taxon>
        <taxon>Cichliformes</taxon>
        <taxon>Cichlidae</taxon>
        <taxon>African cichlids</taxon>
        <taxon>Pseudocrenilabrinae</taxon>
        <taxon>Oreochromini</taxon>
        <taxon>Oreochromis</taxon>
    </lineage>
</organism>
<dbReference type="PANTHER" id="PTHR11206">
    <property type="entry name" value="MULTIDRUG RESISTANCE PROTEIN"/>
    <property type="match status" value="1"/>
</dbReference>
<feature type="transmembrane region" description="Helical" evidence="6">
    <location>
        <begin position="399"/>
        <end position="417"/>
    </location>
</feature>
<keyword evidence="8" id="KW-1185">Reference proteome</keyword>
<comment type="similarity">
    <text evidence="2 6">Belongs to the multi antimicrobial extrusion (MATE) (TC 2.A.66.1) family.</text>
</comment>
<dbReference type="GO" id="GO:0042910">
    <property type="term" value="F:xenobiotic transmembrane transporter activity"/>
    <property type="evidence" value="ECO:0007669"/>
    <property type="project" value="InterPro"/>
</dbReference>
<evidence type="ECO:0000256" key="6">
    <source>
        <dbReference type="RuleBase" id="RU004914"/>
    </source>
</evidence>
<protein>
    <recommendedName>
        <fullName evidence="6">Multidrug and toxin extrusion protein</fullName>
    </recommendedName>
</protein>